<protein>
    <submittedName>
        <fullName evidence="2">Uncharacterized protein</fullName>
    </submittedName>
</protein>
<evidence type="ECO:0000313" key="3">
    <source>
        <dbReference type="Proteomes" id="UP001499987"/>
    </source>
</evidence>
<reference evidence="2 3" key="1">
    <citation type="journal article" date="2019" name="Int. J. Syst. Evol. Microbiol.">
        <title>The Global Catalogue of Microorganisms (GCM) 10K type strain sequencing project: providing services to taxonomists for standard genome sequencing and annotation.</title>
        <authorList>
            <consortium name="The Broad Institute Genomics Platform"/>
            <consortium name="The Broad Institute Genome Sequencing Center for Infectious Disease"/>
            <person name="Wu L."/>
            <person name="Ma J."/>
        </authorList>
    </citation>
    <scope>NUCLEOTIDE SEQUENCE [LARGE SCALE GENOMIC DNA]</scope>
    <source>
        <strain evidence="2 3">JCM 13002</strain>
    </source>
</reference>
<organism evidence="2 3">
    <name type="scientific">Kitasatospora arboriphila</name>
    <dbReference type="NCBI Taxonomy" id="258052"/>
    <lineage>
        <taxon>Bacteria</taxon>
        <taxon>Bacillati</taxon>
        <taxon>Actinomycetota</taxon>
        <taxon>Actinomycetes</taxon>
        <taxon>Kitasatosporales</taxon>
        <taxon>Streptomycetaceae</taxon>
        <taxon>Kitasatospora</taxon>
    </lineage>
</organism>
<proteinExistence type="predicted"/>
<name>A0ABN1U186_9ACTN</name>
<evidence type="ECO:0000313" key="2">
    <source>
        <dbReference type="EMBL" id="GAA1110984.1"/>
    </source>
</evidence>
<sequence length="93" mass="9696">MLEWSQHGDWQEYGLAELTAVCSAICAAVTDPPTAPGVGGTLPSGTQAFQTVKHARPPACTTARPVSSSTRPEPRIGAAPTTVENVRKRAQPG</sequence>
<dbReference type="EMBL" id="BAAALD010000080">
    <property type="protein sequence ID" value="GAA1110984.1"/>
    <property type="molecule type" value="Genomic_DNA"/>
</dbReference>
<gene>
    <name evidence="2" type="ORF">GCM10009663_60470</name>
</gene>
<comment type="caution">
    <text evidence="2">The sequence shown here is derived from an EMBL/GenBank/DDBJ whole genome shotgun (WGS) entry which is preliminary data.</text>
</comment>
<evidence type="ECO:0000256" key="1">
    <source>
        <dbReference type="SAM" id="MobiDB-lite"/>
    </source>
</evidence>
<dbReference type="Proteomes" id="UP001499987">
    <property type="component" value="Unassembled WGS sequence"/>
</dbReference>
<keyword evidence="3" id="KW-1185">Reference proteome</keyword>
<feature type="region of interest" description="Disordered" evidence="1">
    <location>
        <begin position="53"/>
        <end position="93"/>
    </location>
</feature>
<accession>A0ABN1U186</accession>